<feature type="transmembrane region" description="Helical" evidence="13">
    <location>
        <begin position="83"/>
        <end position="102"/>
    </location>
</feature>
<evidence type="ECO:0000256" key="7">
    <source>
        <dbReference type="ARBA" id="ARBA00023065"/>
    </source>
</evidence>
<dbReference type="AlphaFoldDB" id="A0A7T5VCN1"/>
<dbReference type="CDD" id="cd06503">
    <property type="entry name" value="ATP-synt_Fo_b"/>
    <property type="match status" value="1"/>
</dbReference>
<comment type="function">
    <text evidence="11">Component of the F(0) channel, it forms part of the peripheral stalk, linking F(1) to F(0). The b'-subunit is a diverged and duplicated form of b found in plants and photosynthetic bacteria.</text>
</comment>
<feature type="coiled-coil region" evidence="15">
    <location>
        <begin position="113"/>
        <end position="209"/>
    </location>
</feature>
<evidence type="ECO:0000256" key="16">
    <source>
        <dbReference type="SAM" id="SignalP"/>
    </source>
</evidence>
<keyword evidence="7 13" id="KW-0406">Ion transport</keyword>
<evidence type="ECO:0000256" key="14">
    <source>
        <dbReference type="RuleBase" id="RU003848"/>
    </source>
</evidence>
<evidence type="ECO:0000256" key="15">
    <source>
        <dbReference type="SAM" id="Coils"/>
    </source>
</evidence>
<dbReference type="PANTHER" id="PTHR33445:SF2">
    <property type="entry name" value="ATP SYNTHASE SUBUNIT B', CHLOROPLASTIC"/>
    <property type="match status" value="1"/>
</dbReference>
<proteinExistence type="inferred from homology"/>
<keyword evidence="8 13" id="KW-0472">Membrane</keyword>
<comment type="similarity">
    <text evidence="1 13 14">Belongs to the ATPase B chain family.</text>
</comment>
<comment type="subunit">
    <text evidence="13">F-type ATPases have 2 components, F(1) - the catalytic core - and F(0) - the membrane proton channel. F(1) has five subunits: alpha(3), beta(3), gamma(1), delta(1), epsilon(1). F(0) has three main subunits: a(1), b(2) and c(10-14). The alpha and beta chains form an alternating ring which encloses part of the gamma chain. F(1) is attached to F(0) by a central stalk formed by the gamma and epsilon chains, while a peripheral stalk is formed by the delta and b chains.</text>
</comment>
<keyword evidence="6 13" id="KW-1133">Transmembrane helix</keyword>
<dbReference type="Proteomes" id="UP000596092">
    <property type="component" value="Chromosome"/>
</dbReference>
<evidence type="ECO:0000256" key="1">
    <source>
        <dbReference type="ARBA" id="ARBA00005513"/>
    </source>
</evidence>
<sequence>MKSLISLLQSILLSIFIGVMPAVSVMAADAPEPAVQQEVVADGQEVSPVTVTPPVVEDTLSAEGTGHGDGHDSMLSAEKLKDLFWRTVNFLALVVILVKFGAKPIVNGLRGRQDRIREELDDLTVRRDEAERSFVEFEAKLAGMEKEMERIVERAIAQAEVEKERILADAEKAAEDIKRQAEAAVQAELEDAKRLLREEIAEQAAAMAEELIVKNLTAEDQATITEQYLERVGAVQ</sequence>
<keyword evidence="15" id="KW-0175">Coiled coil</keyword>
<evidence type="ECO:0000256" key="10">
    <source>
        <dbReference type="ARBA" id="ARBA00025198"/>
    </source>
</evidence>
<dbReference type="KEGG" id="dog:HP555_05675"/>
<feature type="chain" id="PRO_5032400427" description="ATP synthase subunit b" evidence="16">
    <location>
        <begin position="28"/>
        <end position="236"/>
    </location>
</feature>
<evidence type="ECO:0000256" key="6">
    <source>
        <dbReference type="ARBA" id="ARBA00022989"/>
    </source>
</evidence>
<keyword evidence="2 13" id="KW-0813">Transport</keyword>
<dbReference type="InterPro" id="IPR002146">
    <property type="entry name" value="ATP_synth_b/b'su_bac/chlpt"/>
</dbReference>
<name>A0A7T5VCN1_9BACT</name>
<feature type="signal peptide" evidence="16">
    <location>
        <begin position="1"/>
        <end position="27"/>
    </location>
</feature>
<keyword evidence="9 13" id="KW-0066">ATP synthesis</keyword>
<evidence type="ECO:0000256" key="9">
    <source>
        <dbReference type="ARBA" id="ARBA00023310"/>
    </source>
</evidence>
<dbReference type="RefSeq" id="WP_199264208.1">
    <property type="nucleotide sequence ID" value="NZ_CP054140.1"/>
</dbReference>
<dbReference type="GO" id="GO:0046933">
    <property type="term" value="F:proton-transporting ATP synthase activity, rotational mechanism"/>
    <property type="evidence" value="ECO:0007669"/>
    <property type="project" value="UniProtKB-UniRule"/>
</dbReference>
<evidence type="ECO:0000313" key="18">
    <source>
        <dbReference type="Proteomes" id="UP000596092"/>
    </source>
</evidence>
<keyword evidence="13" id="KW-1003">Cell membrane</keyword>
<keyword evidence="16" id="KW-0732">Signal</keyword>
<evidence type="ECO:0000256" key="4">
    <source>
        <dbReference type="ARBA" id="ARBA00022692"/>
    </source>
</evidence>
<comment type="function">
    <text evidence="10 13">F(1)F(0) ATP synthase produces ATP from ADP in the presence of a proton or sodium gradient. F-type ATPases consist of two structural domains, F(1) containing the extramembraneous catalytic core and F(0) containing the membrane proton channel, linked together by a central stalk and a peripheral stalk. During catalysis, ATP synthesis in the catalytic domain of F(1) is coupled via a rotary mechanism of the central stalk subunits to proton translocation.</text>
</comment>
<dbReference type="GO" id="GO:0045259">
    <property type="term" value="C:proton-transporting ATP synthase complex"/>
    <property type="evidence" value="ECO:0007669"/>
    <property type="project" value="UniProtKB-KW"/>
</dbReference>
<dbReference type="Pfam" id="PF00430">
    <property type="entry name" value="ATP-synt_B"/>
    <property type="match status" value="1"/>
</dbReference>
<evidence type="ECO:0000256" key="5">
    <source>
        <dbReference type="ARBA" id="ARBA00022781"/>
    </source>
</evidence>
<evidence type="ECO:0000256" key="13">
    <source>
        <dbReference type="HAMAP-Rule" id="MF_01398"/>
    </source>
</evidence>
<keyword evidence="5 13" id="KW-0375">Hydrogen ion transport</keyword>
<reference evidence="17 18" key="1">
    <citation type="submission" date="2020-05" db="EMBL/GenBank/DDBJ databases">
        <title>Complete genome of Desulfobulbus oligotrophicus.</title>
        <authorList>
            <person name="Podar M."/>
        </authorList>
    </citation>
    <scope>NUCLEOTIDE SEQUENCE [LARGE SCALE GENOMIC DNA]</scope>
    <source>
        <strain evidence="17 18">Prop6</strain>
    </source>
</reference>
<dbReference type="GO" id="GO:0012505">
    <property type="term" value="C:endomembrane system"/>
    <property type="evidence" value="ECO:0007669"/>
    <property type="project" value="UniProtKB-SubCell"/>
</dbReference>
<keyword evidence="3 13" id="KW-0138">CF(0)</keyword>
<evidence type="ECO:0000256" key="11">
    <source>
        <dbReference type="ARBA" id="ARBA00025614"/>
    </source>
</evidence>
<accession>A0A7T5VCN1</accession>
<keyword evidence="18" id="KW-1185">Reference proteome</keyword>
<evidence type="ECO:0000256" key="3">
    <source>
        <dbReference type="ARBA" id="ARBA00022547"/>
    </source>
</evidence>
<keyword evidence="4 13" id="KW-0812">Transmembrane</keyword>
<protein>
    <recommendedName>
        <fullName evidence="13">ATP synthase subunit b</fullName>
    </recommendedName>
    <alternativeName>
        <fullName evidence="13">ATP synthase F(0) sector subunit b</fullName>
    </alternativeName>
    <alternativeName>
        <fullName evidence="13">ATPase subunit I</fullName>
    </alternativeName>
    <alternativeName>
        <fullName evidence="13">F-type ATPase subunit b</fullName>
        <shortName evidence="13">F-ATPase subunit b</shortName>
    </alternativeName>
</protein>
<comment type="subcellular location">
    <subcellularLocation>
        <location evidence="13">Cell membrane</location>
        <topology evidence="13">Single-pass membrane protein</topology>
    </subcellularLocation>
    <subcellularLocation>
        <location evidence="12">Endomembrane system</location>
        <topology evidence="12">Single-pass membrane protein</topology>
    </subcellularLocation>
</comment>
<dbReference type="HAMAP" id="MF_01398">
    <property type="entry name" value="ATP_synth_b_bprime"/>
    <property type="match status" value="1"/>
</dbReference>
<evidence type="ECO:0000256" key="12">
    <source>
        <dbReference type="ARBA" id="ARBA00037847"/>
    </source>
</evidence>
<dbReference type="EMBL" id="CP054140">
    <property type="protein sequence ID" value="QQG65387.1"/>
    <property type="molecule type" value="Genomic_DNA"/>
</dbReference>
<dbReference type="GO" id="GO:0005886">
    <property type="term" value="C:plasma membrane"/>
    <property type="evidence" value="ECO:0007669"/>
    <property type="project" value="UniProtKB-SubCell"/>
</dbReference>
<evidence type="ECO:0000313" key="17">
    <source>
        <dbReference type="EMBL" id="QQG65387.1"/>
    </source>
</evidence>
<dbReference type="PANTHER" id="PTHR33445">
    <property type="entry name" value="ATP SYNTHASE SUBUNIT B', CHLOROPLASTIC"/>
    <property type="match status" value="1"/>
</dbReference>
<evidence type="ECO:0000256" key="8">
    <source>
        <dbReference type="ARBA" id="ARBA00023136"/>
    </source>
</evidence>
<evidence type="ECO:0000256" key="2">
    <source>
        <dbReference type="ARBA" id="ARBA00022448"/>
    </source>
</evidence>
<organism evidence="17 18">
    <name type="scientific">Desulfobulbus oligotrophicus</name>
    <dbReference type="NCBI Taxonomy" id="1909699"/>
    <lineage>
        <taxon>Bacteria</taxon>
        <taxon>Pseudomonadati</taxon>
        <taxon>Thermodesulfobacteriota</taxon>
        <taxon>Desulfobulbia</taxon>
        <taxon>Desulfobulbales</taxon>
        <taxon>Desulfobulbaceae</taxon>
        <taxon>Desulfobulbus</taxon>
    </lineage>
</organism>
<gene>
    <name evidence="13" type="primary">atpF</name>
    <name evidence="17" type="ORF">HP555_05675</name>
</gene>
<dbReference type="InterPro" id="IPR050059">
    <property type="entry name" value="ATP_synthase_B_chain"/>
</dbReference>
<dbReference type="GO" id="GO:0046961">
    <property type="term" value="F:proton-transporting ATPase activity, rotational mechanism"/>
    <property type="evidence" value="ECO:0007669"/>
    <property type="project" value="TreeGrafter"/>
</dbReference>